<dbReference type="EMBL" id="CACRSJ010000104">
    <property type="protein sequence ID" value="VYS48215.1"/>
    <property type="molecule type" value="Genomic_DNA"/>
</dbReference>
<dbReference type="Proteomes" id="UP000426265">
    <property type="component" value="Unassembled WGS sequence"/>
</dbReference>
<gene>
    <name evidence="2" type="ORF">AN1_LOCUS3698</name>
    <name evidence="1" type="ORF">C24_LOCUS3596</name>
</gene>
<dbReference type="Proteomes" id="UP000434276">
    <property type="component" value="Unassembled WGS sequence"/>
</dbReference>
<evidence type="ECO:0000313" key="3">
    <source>
        <dbReference type="Proteomes" id="UP000426265"/>
    </source>
</evidence>
<protein>
    <submittedName>
        <fullName evidence="2">Uncharacterized protein</fullName>
    </submittedName>
</protein>
<name>A0A654EH53_ARATH</name>
<evidence type="ECO:0000313" key="1">
    <source>
        <dbReference type="EMBL" id="CAA0272189.1"/>
    </source>
</evidence>
<proteinExistence type="predicted"/>
<organism evidence="2 3">
    <name type="scientific">Arabidopsis thaliana</name>
    <name type="common">Mouse-ear cress</name>
    <dbReference type="NCBI Taxonomy" id="3702"/>
    <lineage>
        <taxon>Eukaryota</taxon>
        <taxon>Viridiplantae</taxon>
        <taxon>Streptophyta</taxon>
        <taxon>Embryophyta</taxon>
        <taxon>Tracheophyta</taxon>
        <taxon>Spermatophyta</taxon>
        <taxon>Magnoliopsida</taxon>
        <taxon>eudicotyledons</taxon>
        <taxon>Gunneridae</taxon>
        <taxon>Pentapetalae</taxon>
        <taxon>rosids</taxon>
        <taxon>malvids</taxon>
        <taxon>Brassicales</taxon>
        <taxon>Brassicaceae</taxon>
        <taxon>Camelineae</taxon>
        <taxon>Arabidopsis</taxon>
    </lineage>
</organism>
<accession>A0A654EH53</accession>
<sequence>MEESSRIISNQKIFPKSLKNKEYFLKAERFWNRLKDIFKSSENIAGEAIYQVYMKRLKDFA</sequence>
<dbReference type="OrthoDB" id="10591083at2759"/>
<evidence type="ECO:0000313" key="2">
    <source>
        <dbReference type="EMBL" id="VYS48215.1"/>
    </source>
</evidence>
<dbReference type="AlphaFoldDB" id="A0A654EH53"/>
<reference evidence="2 3" key="1">
    <citation type="submission" date="2019-11" db="EMBL/GenBank/DDBJ databases">
        <authorList>
            <person name="Jiao W.-B."/>
            <person name="Schneeberger K."/>
        </authorList>
    </citation>
    <scope>NUCLEOTIDE SEQUENCE [LARGE SCALE GENOMIC DNA]</scope>
    <source>
        <strain evidence="3">cv. An-1</strain>
        <strain evidence="4">cv. C24</strain>
    </source>
</reference>
<accession>A0A5S9WJL2</accession>
<dbReference type="EMBL" id="CACSHJ010000087">
    <property type="protein sequence ID" value="CAA0272189.1"/>
    <property type="molecule type" value="Genomic_DNA"/>
</dbReference>
<evidence type="ECO:0000313" key="4">
    <source>
        <dbReference type="Proteomes" id="UP000434276"/>
    </source>
</evidence>